<reference evidence="3" key="1">
    <citation type="journal article" date="2023" name="DNA Res.">
        <title>Chromosome-level genome assembly of Phrynocephalus forsythii using third-generation DNA sequencing and Hi-C analysis.</title>
        <authorList>
            <person name="Qi Y."/>
            <person name="Zhao W."/>
            <person name="Zhao Y."/>
            <person name="Niu C."/>
            <person name="Cao S."/>
            <person name="Zhang Y."/>
        </authorList>
    </citation>
    <scope>NUCLEOTIDE SEQUENCE</scope>
    <source>
        <tissue evidence="3">Muscle</tissue>
    </source>
</reference>
<feature type="region of interest" description="Disordered" evidence="1">
    <location>
        <begin position="1"/>
        <end position="133"/>
    </location>
</feature>
<feature type="region of interest" description="Disordered" evidence="1">
    <location>
        <begin position="154"/>
        <end position="224"/>
    </location>
</feature>
<dbReference type="InterPro" id="IPR036875">
    <property type="entry name" value="Znf_CCHC_sf"/>
</dbReference>
<evidence type="ECO:0000313" key="4">
    <source>
        <dbReference type="Proteomes" id="UP001142489"/>
    </source>
</evidence>
<dbReference type="SUPFAM" id="SSF47943">
    <property type="entry name" value="Retrovirus capsid protein, N-terminal core domain"/>
    <property type="match status" value="1"/>
</dbReference>
<gene>
    <name evidence="3" type="ORF">JRQ81_004198</name>
</gene>
<dbReference type="GO" id="GO:0008270">
    <property type="term" value="F:zinc ion binding"/>
    <property type="evidence" value="ECO:0007669"/>
    <property type="project" value="InterPro"/>
</dbReference>
<feature type="domain" description="Core shell protein Gag P30" evidence="2">
    <location>
        <begin position="1136"/>
        <end position="1339"/>
    </location>
</feature>
<dbReference type="Gene3D" id="1.10.375.10">
    <property type="entry name" value="Human Immunodeficiency Virus Type 1 Capsid Protein"/>
    <property type="match status" value="1"/>
</dbReference>
<feature type="compositionally biased region" description="Basic and acidic residues" evidence="1">
    <location>
        <begin position="155"/>
        <end position="170"/>
    </location>
</feature>
<dbReference type="SUPFAM" id="SSF57756">
    <property type="entry name" value="Retrovirus zinc finger-like domains"/>
    <property type="match status" value="1"/>
</dbReference>
<feature type="compositionally biased region" description="Low complexity" evidence="1">
    <location>
        <begin position="23"/>
        <end position="37"/>
    </location>
</feature>
<dbReference type="InterPro" id="IPR055309">
    <property type="entry name" value="Znf318-like"/>
</dbReference>
<dbReference type="GO" id="GO:0045892">
    <property type="term" value="P:negative regulation of DNA-templated transcription"/>
    <property type="evidence" value="ECO:0007669"/>
    <property type="project" value="TreeGrafter"/>
</dbReference>
<name>A0A9Q0Y463_9SAUR</name>
<evidence type="ECO:0000256" key="1">
    <source>
        <dbReference type="SAM" id="MobiDB-lite"/>
    </source>
</evidence>
<comment type="caution">
    <text evidence="3">The sequence shown here is derived from an EMBL/GenBank/DDBJ whole genome shotgun (WGS) entry which is preliminary data.</text>
</comment>
<evidence type="ECO:0000259" key="2">
    <source>
        <dbReference type="Pfam" id="PF02093"/>
    </source>
</evidence>
<dbReference type="EMBL" id="JAPFRF010000002">
    <property type="protein sequence ID" value="KAJ7340911.1"/>
    <property type="molecule type" value="Genomic_DNA"/>
</dbReference>
<sequence>MYHASLGRYSATSSSHTEKKASRSSPTSRSGTSGSARSRSRRRSRSLSSRGRRRRSRSRSVSPRDRRRRRRRHHRTRSRSRSPSARSRRHRSSSRRRSSRRSLSPRRSSRKHSRGRHSSSPAQRAHSPVQYPLPQASCFPDLYSVPSVEGGLQTKVDKEHHGTETSESKRLSHRLGSPVDGLNSEDRDDLADGPILSRRLPSPQSNEQSLSREEDPSSLFHMKHDEDYRFSDTSIYGLNSEYLRNQPSETGIDGKPLRMSLSSSEDRGHELKCFQHDKDDRLMDQAFLSTTQNYRKRNISRSPSPAYLDEDFRELEIARRKTEEELLKRKLIELRSSSGYMVPTSSNSSRSSEPQRLYRPEEAPAMPKKSILKKRVDDSSVQPEIFSNSSASVSEASPVGRSIDSFSLEVNSFFKEFNKNADIRPAPSKRLQGTRTVQDWQLYSGQKPVSSNPNYGKMLTQKECHQMTSQPVDQQRDFLLPHERISQDNSGFSRILSITADSSNFQEKRRGFSDIEDEEQFFYGDDESSIVSPYVPKFTQSTEKRSGNQKVTYSAPSSLPIKSDMSEKSRLDYEKIHDLLKTIGLDIGVAEICQLAAHTQERLRGKEQMSQFTGAQLPQIHPSLIMPPPSYGVYGQYMASAASGSPTCTQQADPVLSGMHGLVTPAVSIDSMRPNLRAIEIVSLDETPPKTKRVKSVCVEIPTTVTVPDVLPQPSLKGVKGRVADEKNQVSKRQKHPVTTSETPAVGMGALRSKLKKSDYDLTPLEFVLKYWKVVGCGRKKKRLLKYCTELWPQYQVPYLEQWDKIGSLDYEIVSGWHEWMLSTGKPEEAIYMDIFRTAAQGILCPLESRPKPNQGKPGGCSSAVHVDVVLPQFSSAKEGSAFPPESTPLYPGLQVSKSMIEAPPLETVQATGLPTASLYPLQITPHIPNAQSQPMVQLMKMDNDLTPLECVLKYWKIVGCGRKKERLLKYCTELWPQYQVPYLEQWDKSGSFDYEIVTSWHEWMLSVGKPEEAIYMDIFRTVAQGILCPLVGRPKPNQGKPGQGSAAIYVDASLPQPSLAKERSAFPPLYPGLQVSKNMTEAPPLEAVQTIGHPTAAPMYPLQITSHIPNNAHGQPMVHHFGTHQPWDPLEFAKFKEMSGGFSKNPQEVINFLQSIFQTSQPNWQDVKVMASMIFTEVELNWILYKARTEIFVEYRNANNQLPAEFDIIFPWDVNPNWDINNTGAQGARAWGGATAINIFRAMFLDAVRRAVAQRSNWSQLEEIYQGEEEDPAEFLQRLRDACRNGAHVNPDEANNQTVLKHLFTTHCAPDIRQKLQKLPGQRGLPVSALLDAAQQVYHGRMIEKEKRYSIQEMWNHSPRRGQVPKRRRRRPGRQERLRNTWKLDKNQCSCCKEMGHWRTQCPKRKPSSYPTGF</sequence>
<proteinExistence type="predicted"/>
<dbReference type="InterPro" id="IPR010999">
    <property type="entry name" value="Retrovr_matrix"/>
</dbReference>
<dbReference type="InterPro" id="IPR003036">
    <property type="entry name" value="Gag_P30"/>
</dbReference>
<dbReference type="Pfam" id="PF02093">
    <property type="entry name" value="Gag_p30"/>
    <property type="match status" value="1"/>
</dbReference>
<evidence type="ECO:0000313" key="3">
    <source>
        <dbReference type="EMBL" id="KAJ7340911.1"/>
    </source>
</evidence>
<dbReference type="SUPFAM" id="SSF47836">
    <property type="entry name" value="Retroviral matrix proteins"/>
    <property type="match status" value="2"/>
</dbReference>
<organism evidence="3 4">
    <name type="scientific">Phrynocephalus forsythii</name>
    <dbReference type="NCBI Taxonomy" id="171643"/>
    <lineage>
        <taxon>Eukaryota</taxon>
        <taxon>Metazoa</taxon>
        <taxon>Chordata</taxon>
        <taxon>Craniata</taxon>
        <taxon>Vertebrata</taxon>
        <taxon>Euteleostomi</taxon>
        <taxon>Lepidosauria</taxon>
        <taxon>Squamata</taxon>
        <taxon>Bifurcata</taxon>
        <taxon>Unidentata</taxon>
        <taxon>Episquamata</taxon>
        <taxon>Toxicofera</taxon>
        <taxon>Iguania</taxon>
        <taxon>Acrodonta</taxon>
        <taxon>Agamidae</taxon>
        <taxon>Agaminae</taxon>
        <taxon>Phrynocephalus</taxon>
    </lineage>
</organism>
<dbReference type="OrthoDB" id="9909793at2759"/>
<keyword evidence="4" id="KW-1185">Reference proteome</keyword>
<accession>A0A9Q0Y463</accession>
<dbReference type="PANTHER" id="PTHR15577:SF2">
    <property type="entry name" value="ZINC FINGER PROTEIN 318"/>
    <property type="match status" value="1"/>
</dbReference>
<dbReference type="Gene3D" id="1.10.150.180">
    <property type="entry name" value="Gamma-retroviral matrix domain"/>
    <property type="match status" value="2"/>
</dbReference>
<dbReference type="PANTHER" id="PTHR15577">
    <property type="entry name" value="ZINC FINGER CONTAINING PROTEIN"/>
    <property type="match status" value="1"/>
</dbReference>
<feature type="compositionally biased region" description="Basic residues" evidence="1">
    <location>
        <begin position="38"/>
        <end position="58"/>
    </location>
</feature>
<dbReference type="GO" id="GO:0005654">
    <property type="term" value="C:nucleoplasm"/>
    <property type="evidence" value="ECO:0007669"/>
    <property type="project" value="TreeGrafter"/>
</dbReference>
<dbReference type="Proteomes" id="UP001142489">
    <property type="component" value="Unassembled WGS sequence"/>
</dbReference>
<feature type="region of interest" description="Disordered" evidence="1">
    <location>
        <begin position="721"/>
        <end position="743"/>
    </location>
</feature>
<feature type="region of interest" description="Disordered" evidence="1">
    <location>
        <begin position="339"/>
        <end position="366"/>
    </location>
</feature>
<dbReference type="GO" id="GO:0003676">
    <property type="term" value="F:nucleic acid binding"/>
    <property type="evidence" value="ECO:0007669"/>
    <property type="project" value="InterPro"/>
</dbReference>
<dbReference type="InterPro" id="IPR036946">
    <property type="entry name" value="G_retro_matrix_sf"/>
</dbReference>
<feature type="compositionally biased region" description="Basic residues" evidence="1">
    <location>
        <begin position="65"/>
        <end position="117"/>
    </location>
</feature>
<dbReference type="Gene3D" id="4.10.60.10">
    <property type="entry name" value="Zinc finger, CCHC-type"/>
    <property type="match status" value="1"/>
</dbReference>
<protein>
    <recommendedName>
        <fullName evidence="2">Core shell protein Gag P30 domain-containing protein</fullName>
    </recommendedName>
</protein>
<dbReference type="GO" id="GO:0045893">
    <property type="term" value="P:positive regulation of DNA-templated transcription"/>
    <property type="evidence" value="ECO:0007669"/>
    <property type="project" value="TreeGrafter"/>
</dbReference>
<dbReference type="InterPro" id="IPR008919">
    <property type="entry name" value="Retrov_capsid_N"/>
</dbReference>
<dbReference type="GO" id="GO:0019068">
    <property type="term" value="P:virion assembly"/>
    <property type="evidence" value="ECO:0007669"/>
    <property type="project" value="InterPro"/>
</dbReference>